<name>A0A168NRA1_9BACL</name>
<evidence type="ECO:0000313" key="1">
    <source>
        <dbReference type="EMBL" id="OAB46052.1"/>
    </source>
</evidence>
<comment type="caution">
    <text evidence="1">The sequence shown here is derived from an EMBL/GenBank/DDBJ whole genome shotgun (WGS) entry which is preliminary data.</text>
</comment>
<organism evidence="1 2">
    <name type="scientific">Paenibacillus glacialis</name>
    <dbReference type="NCBI Taxonomy" id="494026"/>
    <lineage>
        <taxon>Bacteria</taxon>
        <taxon>Bacillati</taxon>
        <taxon>Bacillota</taxon>
        <taxon>Bacilli</taxon>
        <taxon>Bacillales</taxon>
        <taxon>Paenibacillaceae</taxon>
        <taxon>Paenibacillus</taxon>
    </lineage>
</organism>
<proteinExistence type="predicted"/>
<dbReference type="STRING" id="494026.PGLA_01255"/>
<dbReference type="Proteomes" id="UP000076967">
    <property type="component" value="Unassembled WGS sequence"/>
</dbReference>
<dbReference type="AlphaFoldDB" id="A0A168NRA1"/>
<evidence type="ECO:0000313" key="2">
    <source>
        <dbReference type="Proteomes" id="UP000076967"/>
    </source>
</evidence>
<reference evidence="1 2" key="1">
    <citation type="submission" date="2016-03" db="EMBL/GenBank/DDBJ databases">
        <title>Draft genome sequence of Paenibacillus glacialis DSM 22343.</title>
        <authorList>
            <person name="Shin S.-K."/>
            <person name="Yi H."/>
        </authorList>
    </citation>
    <scope>NUCLEOTIDE SEQUENCE [LARGE SCALE GENOMIC DNA]</scope>
    <source>
        <strain evidence="1 2">DSM 22343</strain>
    </source>
</reference>
<keyword evidence="2" id="KW-1185">Reference proteome</keyword>
<sequence length="109" mass="12251">MGTLYFYLITNLTTFGVYDYKGLDIDQFLAGSQVYNDADNEFSVASTEDYQGGHVNVTMIGESDYTTYRETYLPKPVEPITEDKYKELLARQDAADLAIMALMDSVTMG</sequence>
<protein>
    <submittedName>
        <fullName evidence="1">Uncharacterized protein</fullName>
    </submittedName>
</protein>
<dbReference type="RefSeq" id="WP_068527535.1">
    <property type="nucleotide sequence ID" value="NZ_LVJH01000002.1"/>
</dbReference>
<gene>
    <name evidence="1" type="ORF">PGLA_01255</name>
</gene>
<dbReference type="OrthoDB" id="1798803at2"/>
<accession>A0A168NRA1</accession>
<dbReference type="EMBL" id="LVJH01000002">
    <property type="protein sequence ID" value="OAB46052.1"/>
    <property type="molecule type" value="Genomic_DNA"/>
</dbReference>